<keyword evidence="9" id="KW-0716">Sensory transduction</keyword>
<keyword evidence="9" id="KW-0552">Olfaction</keyword>
<dbReference type="GO" id="GO:0005886">
    <property type="term" value="C:plasma membrane"/>
    <property type="evidence" value="ECO:0007669"/>
    <property type="project" value="UniProtKB-SubCell"/>
</dbReference>
<dbReference type="AlphaFoldDB" id="H0Y2H1"/>
<feature type="domain" description="G-protein coupled receptors family 1 profile" evidence="10">
    <location>
        <begin position="54"/>
        <end position="303"/>
    </location>
</feature>
<protein>
    <recommendedName>
        <fullName evidence="9">Olfactory receptor</fullName>
    </recommendedName>
</protein>
<feature type="transmembrane region" description="Helical" evidence="9">
    <location>
        <begin position="251"/>
        <end position="274"/>
    </location>
</feature>
<feature type="transmembrane region" description="Helical" evidence="9">
    <location>
        <begin position="153"/>
        <end position="177"/>
    </location>
</feature>
<dbReference type="STRING" id="30611.ENSOGAP00000022564"/>
<dbReference type="InterPro" id="IPR017452">
    <property type="entry name" value="GPCR_Rhodpsn_7TM"/>
</dbReference>
<dbReference type="eggNOG" id="ENOG502T9MZ">
    <property type="taxonomic scope" value="Eukaryota"/>
</dbReference>
<evidence type="ECO:0000256" key="9">
    <source>
        <dbReference type="RuleBase" id="RU363047"/>
    </source>
</evidence>
<accession>H0Y2H1</accession>
<evidence type="ECO:0000256" key="5">
    <source>
        <dbReference type="ARBA" id="ARBA00023136"/>
    </source>
</evidence>
<evidence type="ECO:0000313" key="12">
    <source>
        <dbReference type="Proteomes" id="UP000005225"/>
    </source>
</evidence>
<keyword evidence="7 8" id="KW-0807">Transducer</keyword>
<dbReference type="OMA" id="YAWGGIC"/>
<feature type="transmembrane region" description="Helical" evidence="9">
    <location>
        <begin position="40"/>
        <end position="61"/>
    </location>
</feature>
<comment type="subcellular location">
    <subcellularLocation>
        <location evidence="9">Cell membrane</location>
        <topology evidence="9">Multi-pass membrane protein</topology>
    </subcellularLocation>
    <subcellularLocation>
        <location evidence="1">Membrane</location>
        <topology evidence="1">Multi-pass membrane protein</topology>
    </subcellularLocation>
</comment>
<evidence type="ECO:0000256" key="2">
    <source>
        <dbReference type="ARBA" id="ARBA00022692"/>
    </source>
</evidence>
<dbReference type="PROSITE" id="PS50262">
    <property type="entry name" value="G_PROTEIN_RECEP_F1_2"/>
    <property type="match status" value="1"/>
</dbReference>
<evidence type="ECO:0000256" key="1">
    <source>
        <dbReference type="ARBA" id="ARBA00004141"/>
    </source>
</evidence>
<sequence length="327" mass="36417">MQQKIINQLRAMISDEGNQSSVTTFILLGFSEYPQLQAPLFLVFLAIYTVTMLGNLGIIVVVRVNPKLHTPMYFFLSHLSFLDMCYSSVFTPKLLETLVVEDRTISFSVCMVQFFFVCAFVIVEMFMLAVMAYDRFVAVCNPLLYTVTMSHKLCALLVAGTYLWGGLCSLTLTYSLLQLSYCGPNIINHFGCEYSAILSLACSDPSFSQMACLVISIFNEACSLLVILASYVFIVVTILKMPSTGGLQKAFSTCASHLTAITIFHGIILLLYCVPNSNNSWLLDNVATVLFTIVIPMLNPLIYSLRNKDVKETVRSLIISRLHCPSI</sequence>
<dbReference type="InterPro" id="IPR000276">
    <property type="entry name" value="GPCR_Rhodpsn"/>
</dbReference>
<reference evidence="11" key="2">
    <citation type="submission" date="2025-08" db="UniProtKB">
        <authorList>
            <consortium name="Ensembl"/>
        </authorList>
    </citation>
    <scope>IDENTIFICATION</scope>
</reference>
<evidence type="ECO:0000256" key="7">
    <source>
        <dbReference type="ARBA" id="ARBA00023224"/>
    </source>
</evidence>
<dbReference type="PRINTS" id="PR00245">
    <property type="entry name" value="OLFACTORYR"/>
</dbReference>
<keyword evidence="9" id="KW-1003">Cell membrane</keyword>
<dbReference type="PRINTS" id="PR00237">
    <property type="entry name" value="GPCRRHODOPSN"/>
</dbReference>
<keyword evidence="5 9" id="KW-0472">Membrane</keyword>
<reference evidence="11" key="3">
    <citation type="submission" date="2025-09" db="UniProtKB">
        <authorList>
            <consortium name="Ensembl"/>
        </authorList>
    </citation>
    <scope>IDENTIFICATION</scope>
</reference>
<evidence type="ECO:0000256" key="6">
    <source>
        <dbReference type="ARBA" id="ARBA00023170"/>
    </source>
</evidence>
<organism evidence="11 12">
    <name type="scientific">Otolemur garnettii</name>
    <name type="common">Small-eared galago</name>
    <name type="synonym">Garnett's greater bushbaby</name>
    <dbReference type="NCBI Taxonomy" id="30611"/>
    <lineage>
        <taxon>Eukaryota</taxon>
        <taxon>Metazoa</taxon>
        <taxon>Chordata</taxon>
        <taxon>Craniata</taxon>
        <taxon>Vertebrata</taxon>
        <taxon>Euteleostomi</taxon>
        <taxon>Mammalia</taxon>
        <taxon>Eutheria</taxon>
        <taxon>Euarchontoglires</taxon>
        <taxon>Primates</taxon>
        <taxon>Strepsirrhini</taxon>
        <taxon>Lorisiformes</taxon>
        <taxon>Galagidae</taxon>
        <taxon>Otolemur</taxon>
    </lineage>
</organism>
<evidence type="ECO:0000313" key="11">
    <source>
        <dbReference type="Ensembl" id="ENSOGAP00000022564.1"/>
    </source>
</evidence>
<proteinExistence type="inferred from homology"/>
<dbReference type="EMBL" id="AAQR03179550">
    <property type="status" value="NOT_ANNOTATED_CDS"/>
    <property type="molecule type" value="Genomic_DNA"/>
</dbReference>
<dbReference type="PANTHER" id="PTHR48018">
    <property type="entry name" value="OLFACTORY RECEPTOR"/>
    <property type="match status" value="1"/>
</dbReference>
<evidence type="ECO:0000256" key="3">
    <source>
        <dbReference type="ARBA" id="ARBA00022989"/>
    </source>
</evidence>
<dbReference type="Pfam" id="PF13853">
    <property type="entry name" value="7tm_4"/>
    <property type="match status" value="1"/>
</dbReference>
<dbReference type="PROSITE" id="PS00237">
    <property type="entry name" value="G_PROTEIN_RECEP_F1_1"/>
    <property type="match status" value="1"/>
</dbReference>
<evidence type="ECO:0000256" key="8">
    <source>
        <dbReference type="RuleBase" id="RU000688"/>
    </source>
</evidence>
<keyword evidence="12" id="KW-1185">Reference proteome</keyword>
<comment type="similarity">
    <text evidence="8">Belongs to the G-protein coupled receptor 1 family.</text>
</comment>
<evidence type="ECO:0000256" key="4">
    <source>
        <dbReference type="ARBA" id="ARBA00023040"/>
    </source>
</evidence>
<dbReference type="HOGENOM" id="CLU_012526_1_0_1"/>
<dbReference type="FunFam" id="1.20.1070.10:FF:000003">
    <property type="entry name" value="Olfactory receptor"/>
    <property type="match status" value="1"/>
</dbReference>
<feature type="transmembrane region" description="Helical" evidence="9">
    <location>
        <begin position="111"/>
        <end position="133"/>
    </location>
</feature>
<dbReference type="Gene3D" id="1.20.1070.10">
    <property type="entry name" value="Rhodopsin 7-helix transmembrane proteins"/>
    <property type="match status" value="1"/>
</dbReference>
<evidence type="ECO:0000259" key="10">
    <source>
        <dbReference type="PROSITE" id="PS50262"/>
    </source>
</evidence>
<name>H0Y2H1_OTOGA</name>
<keyword evidence="2 8" id="KW-0812">Transmembrane</keyword>
<feature type="transmembrane region" description="Helical" evidence="9">
    <location>
        <begin position="286"/>
        <end position="305"/>
    </location>
</feature>
<dbReference type="GO" id="GO:0004930">
    <property type="term" value="F:G protein-coupled receptor activity"/>
    <property type="evidence" value="ECO:0007669"/>
    <property type="project" value="UniProtKB-KW"/>
</dbReference>
<dbReference type="GeneTree" id="ENSGT01140000282514"/>
<dbReference type="CDD" id="cd15410">
    <property type="entry name" value="7tmA_OR5D-like"/>
    <property type="match status" value="1"/>
</dbReference>
<dbReference type="SUPFAM" id="SSF81321">
    <property type="entry name" value="Family A G protein-coupled receptor-like"/>
    <property type="match status" value="1"/>
</dbReference>
<reference evidence="12" key="1">
    <citation type="submission" date="2011-03" db="EMBL/GenBank/DDBJ databases">
        <title>Version 3 of the genome sequence of Otolemur garnettii (Bushbaby).</title>
        <authorList>
            <consortium name="The Broad Institute Genome Sequencing Platform"/>
            <person name="Di Palma F."/>
            <person name="Johnson J."/>
            <person name="Lander E.S."/>
            <person name="Lindblad-Toh K."/>
            <person name="Jaffe D.B."/>
            <person name="Gnerre S."/>
            <person name="MacCallum I."/>
            <person name="Przybylski D."/>
            <person name="Ribeiro F.J."/>
            <person name="Burton J.N."/>
            <person name="Walker B.J."/>
            <person name="Sharpe T."/>
            <person name="Hall G."/>
        </authorList>
    </citation>
    <scope>NUCLEOTIDE SEQUENCE [LARGE SCALE GENOMIC DNA]</scope>
</reference>
<dbReference type="Proteomes" id="UP000005225">
    <property type="component" value="Unassembled WGS sequence"/>
</dbReference>
<feature type="transmembrane region" description="Helical" evidence="9">
    <location>
        <begin position="213"/>
        <end position="239"/>
    </location>
</feature>
<dbReference type="InterPro" id="IPR000725">
    <property type="entry name" value="Olfact_rcpt"/>
</dbReference>
<dbReference type="Ensembl" id="ENSOGAT00000032431.1">
    <property type="protein sequence ID" value="ENSOGAP00000022564.1"/>
    <property type="gene ID" value="ENSOGAG00000026887.1"/>
</dbReference>
<keyword evidence="4 8" id="KW-0297">G-protein coupled receptor</keyword>
<dbReference type="GO" id="GO:0004984">
    <property type="term" value="F:olfactory receptor activity"/>
    <property type="evidence" value="ECO:0007669"/>
    <property type="project" value="InterPro"/>
</dbReference>
<keyword evidence="6 8" id="KW-0675">Receptor</keyword>
<gene>
    <name evidence="11" type="primary">LOC100962748</name>
</gene>
<keyword evidence="3 9" id="KW-1133">Transmembrane helix</keyword>
<dbReference type="InParanoid" id="H0Y2H1"/>